<dbReference type="OMA" id="DKREMQS"/>
<reference evidence="2 3" key="1">
    <citation type="submission" date="2016-06" db="EMBL/GenBank/DDBJ databases">
        <title>Living apart together: crosstalk between the core and supernumerary genomes in a fungal plant pathogen.</title>
        <authorList>
            <person name="Vanheule A."/>
            <person name="Audenaert K."/>
            <person name="Warris S."/>
            <person name="Van De Geest H."/>
            <person name="Schijlen E."/>
            <person name="Hofte M."/>
            <person name="De Saeger S."/>
            <person name="Haesaert G."/>
            <person name="Waalwijk C."/>
            <person name="Van Der Lee T."/>
        </authorList>
    </citation>
    <scope>NUCLEOTIDE SEQUENCE [LARGE SCALE GENOMIC DNA]</scope>
    <source>
        <strain evidence="2 3">2516</strain>
    </source>
</reference>
<feature type="compositionally biased region" description="Polar residues" evidence="1">
    <location>
        <begin position="236"/>
        <end position="250"/>
    </location>
</feature>
<feature type="compositionally biased region" description="Basic and acidic residues" evidence="1">
    <location>
        <begin position="572"/>
        <end position="581"/>
    </location>
</feature>
<proteinExistence type="predicted"/>
<evidence type="ECO:0000313" key="2">
    <source>
        <dbReference type="EMBL" id="OBS19622.1"/>
    </source>
</evidence>
<organism evidence="2 3">
    <name type="scientific">Fusarium poae</name>
    <dbReference type="NCBI Taxonomy" id="36050"/>
    <lineage>
        <taxon>Eukaryota</taxon>
        <taxon>Fungi</taxon>
        <taxon>Dikarya</taxon>
        <taxon>Ascomycota</taxon>
        <taxon>Pezizomycotina</taxon>
        <taxon>Sordariomycetes</taxon>
        <taxon>Hypocreomycetidae</taxon>
        <taxon>Hypocreales</taxon>
        <taxon>Nectriaceae</taxon>
        <taxon>Fusarium</taxon>
    </lineage>
</organism>
<feature type="compositionally biased region" description="Basic residues" evidence="1">
    <location>
        <begin position="479"/>
        <end position="495"/>
    </location>
</feature>
<feature type="compositionally biased region" description="Polar residues" evidence="1">
    <location>
        <begin position="204"/>
        <end position="216"/>
    </location>
</feature>
<feature type="region of interest" description="Disordered" evidence="1">
    <location>
        <begin position="832"/>
        <end position="851"/>
    </location>
</feature>
<feature type="region of interest" description="Disordered" evidence="1">
    <location>
        <begin position="774"/>
        <end position="797"/>
    </location>
</feature>
<feature type="region of interest" description="Disordered" evidence="1">
    <location>
        <begin position="469"/>
        <end position="591"/>
    </location>
</feature>
<dbReference type="AlphaFoldDB" id="A0A1B8AGH1"/>
<keyword evidence="3" id="KW-1185">Reference proteome</keyword>
<feature type="region of interest" description="Disordered" evidence="1">
    <location>
        <begin position="666"/>
        <end position="693"/>
    </location>
</feature>
<feature type="region of interest" description="Disordered" evidence="1">
    <location>
        <begin position="204"/>
        <end position="314"/>
    </location>
</feature>
<dbReference type="EMBL" id="LYXU01000004">
    <property type="protein sequence ID" value="OBS19622.1"/>
    <property type="molecule type" value="Genomic_DNA"/>
</dbReference>
<protein>
    <submittedName>
        <fullName evidence="2">Uncharacterized protein</fullName>
    </submittedName>
</protein>
<feature type="compositionally biased region" description="Polar residues" evidence="1">
    <location>
        <begin position="889"/>
        <end position="899"/>
    </location>
</feature>
<evidence type="ECO:0000313" key="3">
    <source>
        <dbReference type="Proteomes" id="UP000091967"/>
    </source>
</evidence>
<name>A0A1B8AGH1_FUSPO</name>
<feature type="compositionally biased region" description="Polar residues" evidence="1">
    <location>
        <begin position="497"/>
        <end position="516"/>
    </location>
</feature>
<feature type="compositionally biased region" description="Polar residues" evidence="1">
    <location>
        <begin position="265"/>
        <end position="276"/>
    </location>
</feature>
<dbReference type="STRING" id="36050.A0A1B8AGH1"/>
<comment type="caution">
    <text evidence="2">The sequence shown here is derived from an EMBL/GenBank/DDBJ whole genome shotgun (WGS) entry which is preliminary data.</text>
</comment>
<gene>
    <name evidence="2" type="ORF">FPOA_11347</name>
</gene>
<feature type="region of interest" description="Disordered" evidence="1">
    <location>
        <begin position="1"/>
        <end position="22"/>
    </location>
</feature>
<feature type="compositionally biased region" description="Basic and acidic residues" evidence="1">
    <location>
        <begin position="548"/>
        <end position="564"/>
    </location>
</feature>
<evidence type="ECO:0000256" key="1">
    <source>
        <dbReference type="SAM" id="MobiDB-lite"/>
    </source>
</evidence>
<sequence>MPDHRLSGENLSQNVDGPDDIVLGDHEQWKQIDPSQWELEEDERNLLRENNVSVQQWLQGQGNSQPAQDIFINSQSLPQRKRETQKLLVHIDDVFSDTIKPPSIQTAKSSNNTILGLRNPTASNVTTTSINQQFFNKSVSPAPSLQQFSAAPNRNIRYCENGYNRERVSSTLASYSRPALPITSHGQEASGSHAQATGLSFQQTARSVTGTDTSAGSKKPPKRQNSHSMDDDTSSKRTFPSRNRSRGNTQSHRAPPPSSSGPRRTTQPGGNNSLHTSIEDTRVPPQQVRNNTSPLVSEDSILPGPQQNKLPPRREDKTLSHELFTDLGEICPFWLFDPIQFGNAERQACCGRKEEMSHVVTHLAHHHGFVRGKDPKNTSRKYLASCRTHNPSVKARGDCSKCISLHKWKDSDFADPDHKGVVLCLRCWFKFDKREMQSHLAGPMCPYHAEQPKPKKMCILYTTFCSLDKPPSSPPRNMTPRKTKPRSTSKRRNRRSITQQVENNTEYRSAPEQASQLLRPAHPQAPYNQVKPKPKHESSPSTSSHTESSIKRDVPISQESRESQNRPSVSRDSFKRKEADSHQPNPQPIALIYPDTPVEYIANLYKFQRDRQQGVAQSIYSPLTAPSSFENGRIDGTVVVNGFQQQKQPQVQNGLRLPNQYSNWRQSSLQVPQTSSRLLSQPSGQTSQQGLRGKSFDQFSQQSLTQPQYPQQLSSQHLQHEYLSMQNRQQTSTNTIFPTYDGGTSQLLRSPNTPQLQLQVPVTNDLDATISLSGGLSQVQSSPSRVPSTAGESMGLLQSPNMEGPLWLFDEYDYEDASEWLKFDTVGSHPQLQKSFEVGDPPPLQTQQSVGDLKPDSRLLAVQQTTIEKDSGYHSNVFNDLSNTFDDSSGAFNDPSGTFNDMDWDPNDIFSS</sequence>
<feature type="compositionally biased region" description="Polar residues" evidence="1">
    <location>
        <begin position="666"/>
        <end position="690"/>
    </location>
</feature>
<accession>A0A1B8AGH1</accession>
<dbReference type="Proteomes" id="UP000091967">
    <property type="component" value="Unassembled WGS sequence"/>
</dbReference>
<feature type="region of interest" description="Disordered" evidence="1">
    <location>
        <begin position="889"/>
        <end position="912"/>
    </location>
</feature>
<feature type="compositionally biased region" description="Low complexity" evidence="1">
    <location>
        <begin position="774"/>
        <end position="788"/>
    </location>
</feature>